<dbReference type="KEGG" id="mbn:Mboo_1973"/>
<sequence length="307" mass="33735" precursor="true">MRNIRFFLLLVLAAAVITLVSPVQADSATPGVLYQENFASNPQWTTNNPSSDYWDSTQEMYHFGIEPSTGNYAYSSAISFNGGSFTLEYDILFVQMDPGATFRLGFTGTDMDFNKGPNVITAFTNNKNGLIMVLHTVSPSAIQEEVTSELSSYGGQTVNFELNTTYHVKVDYNNDTNIITETVTNKQTGQPLWSYYITSQSPLKGMNRIYLGNVGDYGTMGLYAIGWIDNVRLTVPAPAASVTETQQPVITQPTYSINQTATTHPLVTYTPISTATKKSPIPGWVSVSAVGIVGFFTIIHPVQKKKR</sequence>
<dbReference type="eggNOG" id="arCOG09605">
    <property type="taxonomic scope" value="Archaea"/>
</dbReference>
<keyword evidence="3" id="KW-1185">Reference proteome</keyword>
<dbReference type="AlphaFoldDB" id="A7I9S6"/>
<feature type="transmembrane region" description="Helical" evidence="1">
    <location>
        <begin position="281"/>
        <end position="302"/>
    </location>
</feature>
<keyword evidence="1" id="KW-0472">Membrane</keyword>
<dbReference type="EMBL" id="CP000780">
    <property type="protein sequence ID" value="ABS56487.1"/>
    <property type="molecule type" value="Genomic_DNA"/>
</dbReference>
<organism evidence="2 3">
    <name type="scientific">Methanoregula boonei (strain DSM 21154 / JCM 14090 / 6A8)</name>
    <dbReference type="NCBI Taxonomy" id="456442"/>
    <lineage>
        <taxon>Archaea</taxon>
        <taxon>Methanobacteriati</taxon>
        <taxon>Methanobacteriota</taxon>
        <taxon>Stenosarchaea group</taxon>
        <taxon>Methanomicrobia</taxon>
        <taxon>Methanomicrobiales</taxon>
        <taxon>Methanoregulaceae</taxon>
        <taxon>Methanoregula</taxon>
    </lineage>
</organism>
<keyword evidence="1" id="KW-1133">Transmembrane helix</keyword>
<reference evidence="3" key="1">
    <citation type="journal article" date="2015" name="Microbiology">
        <title>Genome of Methanoregula boonei 6A8 reveals adaptations to oligotrophic peatland environments.</title>
        <authorList>
            <person name="Braeuer S."/>
            <person name="Cadillo-Quiroz H."/>
            <person name="Kyrpides N."/>
            <person name="Woyke T."/>
            <person name="Goodwin L."/>
            <person name="Detter C."/>
            <person name="Podell S."/>
            <person name="Yavitt J.B."/>
            <person name="Zinder S.H."/>
        </authorList>
    </citation>
    <scope>NUCLEOTIDE SEQUENCE [LARGE SCALE GENOMIC DNA]</scope>
    <source>
        <strain evidence="3">DSM 21154 / JCM 14090 / 6A8</strain>
    </source>
</reference>
<name>A7I9S6_METB6</name>
<keyword evidence="1" id="KW-0812">Transmembrane</keyword>
<evidence type="ECO:0000313" key="2">
    <source>
        <dbReference type="EMBL" id="ABS56487.1"/>
    </source>
</evidence>
<evidence type="ECO:0000256" key="1">
    <source>
        <dbReference type="SAM" id="Phobius"/>
    </source>
</evidence>
<dbReference type="GeneID" id="5410796"/>
<dbReference type="RefSeq" id="WP_012107542.1">
    <property type="nucleotide sequence ID" value="NC_009712.1"/>
</dbReference>
<dbReference type="HOGENOM" id="CLU_904920_0_0_2"/>
<dbReference type="Proteomes" id="UP000002408">
    <property type="component" value="Chromosome"/>
</dbReference>
<evidence type="ECO:0000313" key="3">
    <source>
        <dbReference type="Proteomes" id="UP000002408"/>
    </source>
</evidence>
<accession>A7I9S6</accession>
<dbReference type="STRING" id="456442.Mboo_1973"/>
<protein>
    <submittedName>
        <fullName evidence="2">Uncharacterized protein</fullName>
    </submittedName>
</protein>
<gene>
    <name evidence="2" type="ordered locus">Mboo_1973</name>
</gene>
<dbReference type="OrthoDB" id="118069at2157"/>
<proteinExistence type="predicted"/>